<feature type="region of interest" description="Disordered" evidence="1">
    <location>
        <begin position="16"/>
        <end position="39"/>
    </location>
</feature>
<evidence type="ECO:0000313" key="4">
    <source>
        <dbReference type="Proteomes" id="UP001175228"/>
    </source>
</evidence>
<keyword evidence="2" id="KW-0472">Membrane</keyword>
<dbReference type="Proteomes" id="UP001175228">
    <property type="component" value="Unassembled WGS sequence"/>
</dbReference>
<keyword evidence="2" id="KW-1133">Transmembrane helix</keyword>
<evidence type="ECO:0000256" key="1">
    <source>
        <dbReference type="SAM" id="MobiDB-lite"/>
    </source>
</evidence>
<organism evidence="3 4">
    <name type="scientific">Armillaria luteobubalina</name>
    <dbReference type="NCBI Taxonomy" id="153913"/>
    <lineage>
        <taxon>Eukaryota</taxon>
        <taxon>Fungi</taxon>
        <taxon>Dikarya</taxon>
        <taxon>Basidiomycota</taxon>
        <taxon>Agaricomycotina</taxon>
        <taxon>Agaricomycetes</taxon>
        <taxon>Agaricomycetidae</taxon>
        <taxon>Agaricales</taxon>
        <taxon>Marasmiineae</taxon>
        <taxon>Physalacriaceae</taxon>
        <taxon>Armillaria</taxon>
    </lineage>
</organism>
<keyword evidence="4" id="KW-1185">Reference proteome</keyword>
<keyword evidence="2" id="KW-0812">Transmembrane</keyword>
<feature type="transmembrane region" description="Helical" evidence="2">
    <location>
        <begin position="110"/>
        <end position="139"/>
    </location>
</feature>
<protein>
    <submittedName>
        <fullName evidence="3">Uncharacterized protein</fullName>
    </submittedName>
</protein>
<gene>
    <name evidence="3" type="ORF">EDD18DRAFT_142754</name>
</gene>
<proteinExistence type="predicted"/>
<name>A0AA39P3A0_9AGAR</name>
<dbReference type="AlphaFoldDB" id="A0AA39P3A0"/>
<reference evidence="3" key="1">
    <citation type="submission" date="2023-06" db="EMBL/GenBank/DDBJ databases">
        <authorList>
            <consortium name="Lawrence Berkeley National Laboratory"/>
            <person name="Ahrendt S."/>
            <person name="Sahu N."/>
            <person name="Indic B."/>
            <person name="Wong-Bajracharya J."/>
            <person name="Merenyi Z."/>
            <person name="Ke H.-M."/>
            <person name="Monk M."/>
            <person name="Kocsube S."/>
            <person name="Drula E."/>
            <person name="Lipzen A."/>
            <person name="Balint B."/>
            <person name="Henrissat B."/>
            <person name="Andreopoulos B."/>
            <person name="Martin F.M."/>
            <person name="Harder C.B."/>
            <person name="Rigling D."/>
            <person name="Ford K.L."/>
            <person name="Foster G.D."/>
            <person name="Pangilinan J."/>
            <person name="Papanicolaou A."/>
            <person name="Barry K."/>
            <person name="LaButti K."/>
            <person name="Viragh M."/>
            <person name="Koriabine M."/>
            <person name="Yan M."/>
            <person name="Riley R."/>
            <person name="Champramary S."/>
            <person name="Plett K.L."/>
            <person name="Tsai I.J."/>
            <person name="Slot J."/>
            <person name="Sipos G."/>
            <person name="Plett J."/>
            <person name="Nagy L.G."/>
            <person name="Grigoriev I.V."/>
        </authorList>
    </citation>
    <scope>NUCLEOTIDE SEQUENCE</scope>
    <source>
        <strain evidence="3">HWK02</strain>
    </source>
</reference>
<evidence type="ECO:0000256" key="2">
    <source>
        <dbReference type="SAM" id="Phobius"/>
    </source>
</evidence>
<accession>A0AA39P3A0</accession>
<evidence type="ECO:0000313" key="3">
    <source>
        <dbReference type="EMBL" id="KAK0476541.1"/>
    </source>
</evidence>
<dbReference type="EMBL" id="JAUEPU010000129">
    <property type="protein sequence ID" value="KAK0476541.1"/>
    <property type="molecule type" value="Genomic_DNA"/>
</dbReference>
<comment type="caution">
    <text evidence="3">The sequence shown here is derived from an EMBL/GenBank/DDBJ whole genome shotgun (WGS) entry which is preliminary data.</text>
</comment>
<sequence length="160" mass="17966">MIGRRGCAKAQRRISKRGISCPSSQDAMSTFPRSSSPGPFPGMANMPNHAFFTRLTRLLPLPDIFFAVMANAETHKNLKLRNVRLHSMLFEQINFHCDYGTCSSRLQVHLILISSTIAMVSAAPSSFILTYALVSRLLLFQHKHGKRRHTTRLQFHGSAV</sequence>